<keyword evidence="2" id="KW-1185">Reference proteome</keyword>
<protein>
    <submittedName>
        <fullName evidence="1">Uncharacterized protein</fullName>
    </submittedName>
</protein>
<comment type="caution">
    <text evidence="1">The sequence shown here is derived from an EMBL/GenBank/DDBJ whole genome shotgun (WGS) entry which is preliminary data.</text>
</comment>
<name>A0A9P6JXI2_9FUNG</name>
<dbReference type="SUPFAM" id="SSF53098">
    <property type="entry name" value="Ribonuclease H-like"/>
    <property type="match status" value="1"/>
</dbReference>
<evidence type="ECO:0000313" key="2">
    <source>
        <dbReference type="Proteomes" id="UP000723463"/>
    </source>
</evidence>
<dbReference type="EMBL" id="JAAAXW010000566">
    <property type="protein sequence ID" value="KAF9536750.1"/>
    <property type="molecule type" value="Genomic_DNA"/>
</dbReference>
<dbReference type="AlphaFoldDB" id="A0A9P6JXI2"/>
<reference evidence="1" key="1">
    <citation type="journal article" date="2020" name="Fungal Divers.">
        <title>Resolving the Mortierellaceae phylogeny through synthesis of multi-gene phylogenetics and phylogenomics.</title>
        <authorList>
            <person name="Vandepol N."/>
            <person name="Liber J."/>
            <person name="Desiro A."/>
            <person name="Na H."/>
            <person name="Kennedy M."/>
            <person name="Barry K."/>
            <person name="Grigoriev I.V."/>
            <person name="Miller A.N."/>
            <person name="O'Donnell K."/>
            <person name="Stajich J.E."/>
            <person name="Bonito G."/>
        </authorList>
    </citation>
    <scope>NUCLEOTIDE SEQUENCE</scope>
    <source>
        <strain evidence="1">NRRL 2591</strain>
    </source>
</reference>
<dbReference type="Proteomes" id="UP000723463">
    <property type="component" value="Unassembled WGS sequence"/>
</dbReference>
<organism evidence="1 2">
    <name type="scientific">Mortierella hygrophila</name>
    <dbReference type="NCBI Taxonomy" id="979708"/>
    <lineage>
        <taxon>Eukaryota</taxon>
        <taxon>Fungi</taxon>
        <taxon>Fungi incertae sedis</taxon>
        <taxon>Mucoromycota</taxon>
        <taxon>Mortierellomycotina</taxon>
        <taxon>Mortierellomycetes</taxon>
        <taxon>Mortierellales</taxon>
        <taxon>Mortierellaceae</taxon>
        <taxon>Mortierella</taxon>
    </lineage>
</organism>
<evidence type="ECO:0000313" key="1">
    <source>
        <dbReference type="EMBL" id="KAF9536750.1"/>
    </source>
</evidence>
<sequence length="244" mass="27062">MDDQFRMKSVAIGMAKMSQSQNADYICSQVDKIVKDWELDGELSLLRPTAKATGGFLEKWQEIMRFFKSCGAAKKALDMERARVNNDVYRFATATETCWNSMLTLMRRVHELAGEMAAALEVVIASPAQLEVDRGRKMTASMLSELEREEVSDLCKLLTPAAKLTHEVSGSKYPTISSAYSKTNGLTPALTTLTAGPAKEMSDALIQEIELRFTVHQMPEVTLVAMFLNLGCPDYEFSVAILNS</sequence>
<dbReference type="InterPro" id="IPR012337">
    <property type="entry name" value="RNaseH-like_sf"/>
</dbReference>
<accession>A0A9P6JXI2</accession>
<dbReference type="PANTHER" id="PTHR46169">
    <property type="entry name" value="DNA REPLICATION-RELATED ELEMENT FACTOR, ISOFORM A"/>
    <property type="match status" value="1"/>
</dbReference>
<gene>
    <name evidence="1" type="ORF">EC957_009803</name>
</gene>
<proteinExistence type="predicted"/>
<dbReference type="InterPro" id="IPR052717">
    <property type="entry name" value="Vacuolar_transposase_reg"/>
</dbReference>